<name>A0AAF0Y288_9TREE</name>
<dbReference type="RefSeq" id="XP_062622616.1">
    <property type="nucleotide sequence ID" value="XM_062766632.1"/>
</dbReference>
<accession>A0AAF0Y288</accession>
<reference evidence="1" key="1">
    <citation type="submission" date="2023-10" db="EMBL/GenBank/DDBJ databases">
        <authorList>
            <person name="Noh H."/>
        </authorList>
    </citation>
    <scope>NUCLEOTIDE SEQUENCE</scope>
    <source>
        <strain evidence="1">DUCC4014</strain>
    </source>
</reference>
<dbReference type="AlphaFoldDB" id="A0AAF0Y288"/>
<gene>
    <name evidence="1" type="ORF">LOC62_01G000211</name>
</gene>
<evidence type="ECO:0000313" key="2">
    <source>
        <dbReference type="Proteomes" id="UP000827549"/>
    </source>
</evidence>
<dbReference type="EMBL" id="CP086714">
    <property type="protein sequence ID" value="WOO76584.1"/>
    <property type="molecule type" value="Genomic_DNA"/>
</dbReference>
<protein>
    <submittedName>
        <fullName evidence="1">Uncharacterized protein</fullName>
    </submittedName>
</protein>
<sequence length="81" mass="8801">MVDRDQARLDQVYADVTKVTQFVYSIARILLVVRDGELALNTPLATELWGAAGAELCASLTPEALGFPAVDAAMEFEDPFL</sequence>
<evidence type="ECO:0000313" key="1">
    <source>
        <dbReference type="EMBL" id="WOO76584.1"/>
    </source>
</evidence>
<dbReference type="GeneID" id="87803470"/>
<dbReference type="Proteomes" id="UP000827549">
    <property type="component" value="Chromosome 1"/>
</dbReference>
<keyword evidence="2" id="KW-1185">Reference proteome</keyword>
<proteinExistence type="predicted"/>
<organism evidence="1 2">
    <name type="scientific">Vanrija pseudolonga</name>
    <dbReference type="NCBI Taxonomy" id="143232"/>
    <lineage>
        <taxon>Eukaryota</taxon>
        <taxon>Fungi</taxon>
        <taxon>Dikarya</taxon>
        <taxon>Basidiomycota</taxon>
        <taxon>Agaricomycotina</taxon>
        <taxon>Tremellomycetes</taxon>
        <taxon>Trichosporonales</taxon>
        <taxon>Trichosporonaceae</taxon>
        <taxon>Vanrija</taxon>
    </lineage>
</organism>